<proteinExistence type="predicted"/>
<name>A0A4Z2G1V7_9TELE</name>
<comment type="caution">
    <text evidence="1">The sequence shown here is derived from an EMBL/GenBank/DDBJ whole genome shotgun (WGS) entry which is preliminary data.</text>
</comment>
<organism evidence="1 2">
    <name type="scientific">Liparis tanakae</name>
    <name type="common">Tanaka's snailfish</name>
    <dbReference type="NCBI Taxonomy" id="230148"/>
    <lineage>
        <taxon>Eukaryota</taxon>
        <taxon>Metazoa</taxon>
        <taxon>Chordata</taxon>
        <taxon>Craniata</taxon>
        <taxon>Vertebrata</taxon>
        <taxon>Euteleostomi</taxon>
        <taxon>Actinopterygii</taxon>
        <taxon>Neopterygii</taxon>
        <taxon>Teleostei</taxon>
        <taxon>Neoteleostei</taxon>
        <taxon>Acanthomorphata</taxon>
        <taxon>Eupercaria</taxon>
        <taxon>Perciformes</taxon>
        <taxon>Cottioidei</taxon>
        <taxon>Cottales</taxon>
        <taxon>Liparidae</taxon>
        <taxon>Liparis</taxon>
    </lineage>
</organism>
<dbReference type="AlphaFoldDB" id="A0A4Z2G1V7"/>
<keyword evidence="2" id="KW-1185">Reference proteome</keyword>
<sequence length="131" mass="14589">MEILRWRRVLRQTPVGLCTSSEEVPDAWSLSPSEPIFRFSCTIGPRSSTGESEVQQMSSSDDVTAIKTGISLLHQKISNKSPKNGLCRNHKKRLCNLGTQRYTDVLLDCPDSLDPGPSLWAGVQRDAQQVF</sequence>
<reference evidence="1 2" key="1">
    <citation type="submission" date="2019-03" db="EMBL/GenBank/DDBJ databases">
        <title>First draft genome of Liparis tanakae, snailfish: a comprehensive survey of snailfish specific genes.</title>
        <authorList>
            <person name="Kim W."/>
            <person name="Song I."/>
            <person name="Jeong J.-H."/>
            <person name="Kim D."/>
            <person name="Kim S."/>
            <person name="Ryu S."/>
            <person name="Song J.Y."/>
            <person name="Lee S.K."/>
        </authorList>
    </citation>
    <scope>NUCLEOTIDE SEQUENCE [LARGE SCALE GENOMIC DNA]</scope>
    <source>
        <tissue evidence="1">Muscle</tissue>
    </source>
</reference>
<dbReference type="Proteomes" id="UP000314294">
    <property type="component" value="Unassembled WGS sequence"/>
</dbReference>
<gene>
    <name evidence="1" type="ORF">EYF80_042259</name>
</gene>
<evidence type="ECO:0000313" key="1">
    <source>
        <dbReference type="EMBL" id="TNN47538.1"/>
    </source>
</evidence>
<evidence type="ECO:0000313" key="2">
    <source>
        <dbReference type="Proteomes" id="UP000314294"/>
    </source>
</evidence>
<accession>A0A4Z2G1V7</accession>
<dbReference type="EMBL" id="SRLO01000738">
    <property type="protein sequence ID" value="TNN47538.1"/>
    <property type="molecule type" value="Genomic_DNA"/>
</dbReference>
<protein>
    <submittedName>
        <fullName evidence="1">Uncharacterized protein</fullName>
    </submittedName>
</protein>